<sequence length="99" mass="11540">MKISFLSQETQQNTMAPEPRYGFMYLNRNGPSNTYTITCFTDTLYENMISCVQAASTFQMHSMDEVDHKLKVAYFKVLNNNDIVRELHHIPCIQQRQTA</sequence>
<protein>
    <submittedName>
        <fullName evidence="1">Uncharacterized protein</fullName>
    </submittedName>
</protein>
<keyword evidence="2" id="KW-1185">Reference proteome</keyword>
<name>A0A8X6JFI3_TRICU</name>
<organism evidence="1 2">
    <name type="scientific">Trichonephila clavata</name>
    <name type="common">Joro spider</name>
    <name type="synonym">Nephila clavata</name>
    <dbReference type="NCBI Taxonomy" id="2740835"/>
    <lineage>
        <taxon>Eukaryota</taxon>
        <taxon>Metazoa</taxon>
        <taxon>Ecdysozoa</taxon>
        <taxon>Arthropoda</taxon>
        <taxon>Chelicerata</taxon>
        <taxon>Arachnida</taxon>
        <taxon>Araneae</taxon>
        <taxon>Araneomorphae</taxon>
        <taxon>Entelegynae</taxon>
        <taxon>Araneoidea</taxon>
        <taxon>Nephilidae</taxon>
        <taxon>Trichonephila</taxon>
    </lineage>
</organism>
<gene>
    <name evidence="1" type="primary">AVEN_116507_1</name>
    <name evidence="1" type="ORF">TNCT_687761</name>
</gene>
<dbReference type="OrthoDB" id="6430342at2759"/>
<dbReference type="EMBL" id="BMAO01018412">
    <property type="protein sequence ID" value="GFR23273.1"/>
    <property type="molecule type" value="Genomic_DNA"/>
</dbReference>
<proteinExistence type="predicted"/>
<reference evidence="1" key="1">
    <citation type="submission" date="2020-07" db="EMBL/GenBank/DDBJ databases">
        <title>Multicomponent nature underlies the extraordinary mechanical properties of spider dragline silk.</title>
        <authorList>
            <person name="Kono N."/>
            <person name="Nakamura H."/>
            <person name="Mori M."/>
            <person name="Yoshida Y."/>
            <person name="Ohtoshi R."/>
            <person name="Malay A.D."/>
            <person name="Moran D.A.P."/>
            <person name="Tomita M."/>
            <person name="Numata K."/>
            <person name="Arakawa K."/>
        </authorList>
    </citation>
    <scope>NUCLEOTIDE SEQUENCE</scope>
</reference>
<comment type="caution">
    <text evidence="1">The sequence shown here is derived from an EMBL/GenBank/DDBJ whole genome shotgun (WGS) entry which is preliminary data.</text>
</comment>
<dbReference type="AlphaFoldDB" id="A0A8X6JFI3"/>
<evidence type="ECO:0000313" key="1">
    <source>
        <dbReference type="EMBL" id="GFR23273.1"/>
    </source>
</evidence>
<dbReference type="Proteomes" id="UP000887116">
    <property type="component" value="Unassembled WGS sequence"/>
</dbReference>
<accession>A0A8X6JFI3</accession>
<evidence type="ECO:0000313" key="2">
    <source>
        <dbReference type="Proteomes" id="UP000887116"/>
    </source>
</evidence>